<feature type="compositionally biased region" description="Polar residues" evidence="1">
    <location>
        <begin position="298"/>
        <end position="308"/>
    </location>
</feature>
<dbReference type="Proteomes" id="UP001180081">
    <property type="component" value="Unassembled WGS sequence"/>
</dbReference>
<comment type="caution">
    <text evidence="3">The sequence shown here is derived from an EMBL/GenBank/DDBJ whole genome shotgun (WGS) entry which is preliminary data.</text>
</comment>
<sequence>MRENRLLVYRPYRKQQQFHAAIAVFRERLLRAGNQNGKTFCCGAELAFHLTGMYPDWWQGRRWDRPILAWAASETGESTRDNPQRALLGLVGELGTGAVPRDRLGDYGMATGVSNLFDFIKVRHATGSLSRILNRPRFAGPVQPGRQYVLIDDALPQGDMLAALARHIQQGGGHIAAIVALTGKQFSAPLAPAPSLLRQVREKYGDMEDAFRQATGYDYQSLTASEARYLRNYKSVDVVRDRILAESRQRAKPTDKRSVNESRKTPPQGGVAVSANSILPSKGSRFGAEGGNGLAQKTGLNRETQHGLQKSAAARTESPPRAASSPEHYNLSQAASPITSLDGHAKNALATHWIDRREARIQRNANREAYPNRQVPRSVMIDLAGLSSAHPSARYVAMQSLVDSMQRAAAWGGYSSATSTEPWDGNVSITPISAAEQQQIDMVAESFMVAAELTNASMTQDGFAGRDNALKDLRKQMCSLSQNQQAQLVVQLTDQIAATKEMRGWYGNIGWKADQAKFKDAVQATGGEEILHMATGPGVLVGGSTTKDMASLPKVVTAGVAPAFGNSLSMLRRQVATGVPRLGQYNVPSKVFRYAYGIAFEPDIATHITRLDGFTQSKGIGGAHNLDAFMDAATKNNVNIISQAPGGVKGIYIIKYEIPVADKVGNVMLDANGGIVYKGADFTKTVYDPRVISDQAILELGQQAASSGYANSVANGIRAYTAEAGGISFRVYRNEQTGLITNFHPR</sequence>
<gene>
    <name evidence="3" type="ORF">QWZ03_03715</name>
</gene>
<evidence type="ECO:0000313" key="4">
    <source>
        <dbReference type="Proteomes" id="UP001180081"/>
    </source>
</evidence>
<dbReference type="InterPro" id="IPR029501">
    <property type="entry name" value="EndoU_bac"/>
</dbReference>
<organism evidence="3 4">
    <name type="scientific">Chitinimonas viridis</name>
    <dbReference type="NCBI Taxonomy" id="664880"/>
    <lineage>
        <taxon>Bacteria</taxon>
        <taxon>Pseudomonadati</taxon>
        <taxon>Pseudomonadota</taxon>
        <taxon>Betaproteobacteria</taxon>
        <taxon>Neisseriales</taxon>
        <taxon>Chitinibacteraceae</taxon>
        <taxon>Chitinimonas</taxon>
    </lineage>
</organism>
<dbReference type="CDD" id="cd20686">
    <property type="entry name" value="CdiA-CT_Ec-like"/>
    <property type="match status" value="1"/>
</dbReference>
<evidence type="ECO:0000256" key="1">
    <source>
        <dbReference type="SAM" id="MobiDB-lite"/>
    </source>
</evidence>
<keyword evidence="4" id="KW-1185">Reference proteome</keyword>
<dbReference type="Pfam" id="PF14436">
    <property type="entry name" value="EndoU_bacteria"/>
    <property type="match status" value="1"/>
</dbReference>
<accession>A0ABT8B2V1</accession>
<dbReference type="EMBL" id="JAUFPU010000003">
    <property type="protein sequence ID" value="MDN3575878.1"/>
    <property type="molecule type" value="Genomic_DNA"/>
</dbReference>
<feature type="region of interest" description="Disordered" evidence="1">
    <location>
        <begin position="247"/>
        <end position="330"/>
    </location>
</feature>
<feature type="compositionally biased region" description="Basic and acidic residues" evidence="1">
    <location>
        <begin position="247"/>
        <end position="264"/>
    </location>
</feature>
<protein>
    <submittedName>
        <fullName evidence="3">CdiA family toxin C-terminal domain-containing protein</fullName>
    </submittedName>
</protein>
<proteinExistence type="predicted"/>
<name>A0ABT8B2V1_9NEIS</name>
<reference evidence="3" key="1">
    <citation type="journal article" date="2014" name="Int. J. Syst. Evol. Microbiol.">
        <title>Complete genome of a new Firmicutes species belonging to the dominant human colonic microbiota ('Ruminococcus bicirculans') reveals two chromosomes and a selective capacity to utilize plant glucans.</title>
        <authorList>
            <consortium name="NISC Comparative Sequencing Program"/>
            <person name="Wegmann U."/>
            <person name="Louis P."/>
            <person name="Goesmann A."/>
            <person name="Henrissat B."/>
            <person name="Duncan S.H."/>
            <person name="Flint H.J."/>
        </authorList>
    </citation>
    <scope>NUCLEOTIDE SEQUENCE</scope>
    <source>
        <strain evidence="3">CECT 7703</strain>
    </source>
</reference>
<reference evidence="3" key="2">
    <citation type="submission" date="2023-06" db="EMBL/GenBank/DDBJ databases">
        <authorList>
            <person name="Lucena T."/>
            <person name="Sun Q."/>
        </authorList>
    </citation>
    <scope>NUCLEOTIDE SEQUENCE</scope>
    <source>
        <strain evidence="3">CECT 7703</strain>
    </source>
</reference>
<feature type="domain" description="Bacterial EndoU nuclease" evidence="2">
    <location>
        <begin position="616"/>
        <end position="745"/>
    </location>
</feature>
<evidence type="ECO:0000259" key="2">
    <source>
        <dbReference type="Pfam" id="PF14436"/>
    </source>
</evidence>
<dbReference type="RefSeq" id="WP_290331521.1">
    <property type="nucleotide sequence ID" value="NZ_JAUFPU010000003.1"/>
</dbReference>
<evidence type="ECO:0000313" key="3">
    <source>
        <dbReference type="EMBL" id="MDN3575878.1"/>
    </source>
</evidence>